<feature type="domain" description="Thioredoxin" evidence="1">
    <location>
        <begin position="1"/>
        <end position="125"/>
    </location>
</feature>
<accession>A0A0K0DK73</accession>
<sequence length="125" mass="14618">MAELLAGVKIQLKSGEQVDAGDYLKGKVMVGLYFSANWCPPCRAFTPKLKRFYEAVKKSHPEFEIVFVSRDRKAEELFEYYEEHMGDWTFIPFADPIIEQLIQHLQEKAADNPDALFEEWEAFYM</sequence>
<name>A0A0K0DK73_ANGCA</name>
<dbReference type="PANTHER" id="PTHR46762:SF1">
    <property type="entry name" value="NUCLEOREDOXIN-LIKE PROTEIN 2"/>
    <property type="match status" value="1"/>
</dbReference>
<dbReference type="GO" id="GO:0007600">
    <property type="term" value="P:sensory perception"/>
    <property type="evidence" value="ECO:0007669"/>
    <property type="project" value="InterPro"/>
</dbReference>
<dbReference type="InterPro" id="IPR013766">
    <property type="entry name" value="Thioredoxin_domain"/>
</dbReference>
<dbReference type="PROSITE" id="PS51352">
    <property type="entry name" value="THIOREDOXIN_2"/>
    <property type="match status" value="1"/>
</dbReference>
<dbReference type="WBParaSite" id="ACAC_0001188701-mRNA-1">
    <property type="protein sequence ID" value="ACAC_0001188701-mRNA-1"/>
    <property type="gene ID" value="ACAC_0001188701"/>
</dbReference>
<keyword evidence="2" id="KW-1185">Reference proteome</keyword>
<evidence type="ECO:0000313" key="3">
    <source>
        <dbReference type="WBParaSite" id="ACAC_0001188701-mRNA-1"/>
    </source>
</evidence>
<dbReference type="GO" id="GO:0045494">
    <property type="term" value="P:photoreceptor cell maintenance"/>
    <property type="evidence" value="ECO:0007669"/>
    <property type="project" value="InterPro"/>
</dbReference>
<dbReference type="AlphaFoldDB" id="A0A0K0DK73"/>
<evidence type="ECO:0000313" key="2">
    <source>
        <dbReference type="Proteomes" id="UP000035642"/>
    </source>
</evidence>
<organism evidence="2 3">
    <name type="scientific">Angiostrongylus cantonensis</name>
    <name type="common">Rat lungworm</name>
    <dbReference type="NCBI Taxonomy" id="6313"/>
    <lineage>
        <taxon>Eukaryota</taxon>
        <taxon>Metazoa</taxon>
        <taxon>Ecdysozoa</taxon>
        <taxon>Nematoda</taxon>
        <taxon>Chromadorea</taxon>
        <taxon>Rhabditida</taxon>
        <taxon>Rhabditina</taxon>
        <taxon>Rhabditomorpha</taxon>
        <taxon>Strongyloidea</taxon>
        <taxon>Metastrongylidae</taxon>
        <taxon>Angiostrongylus</taxon>
    </lineage>
</organism>
<proteinExistence type="predicted"/>
<dbReference type="SUPFAM" id="SSF52833">
    <property type="entry name" value="Thioredoxin-like"/>
    <property type="match status" value="1"/>
</dbReference>
<dbReference type="STRING" id="6313.A0A0K0DK73"/>
<reference evidence="3" key="2">
    <citation type="submission" date="2017-02" db="UniProtKB">
        <authorList>
            <consortium name="WormBaseParasite"/>
        </authorList>
    </citation>
    <scope>IDENTIFICATION</scope>
</reference>
<dbReference type="Pfam" id="PF13905">
    <property type="entry name" value="Thioredoxin_8"/>
    <property type="match status" value="1"/>
</dbReference>
<dbReference type="PANTHER" id="PTHR46762">
    <property type="entry name" value="NUCLEOREDOXIN-LIKE PROTEIN 2"/>
    <property type="match status" value="1"/>
</dbReference>
<dbReference type="InterPro" id="IPR029519">
    <property type="entry name" value="RdCVF2"/>
</dbReference>
<dbReference type="InterPro" id="IPR012336">
    <property type="entry name" value="Thioredoxin-like_fold"/>
</dbReference>
<dbReference type="Proteomes" id="UP000035642">
    <property type="component" value="Unassembled WGS sequence"/>
</dbReference>
<protein>
    <submittedName>
        <fullName evidence="3">Thioredoxin domain-containing protein</fullName>
    </submittedName>
</protein>
<dbReference type="Gene3D" id="3.40.30.10">
    <property type="entry name" value="Glutaredoxin"/>
    <property type="match status" value="1"/>
</dbReference>
<reference evidence="2" key="1">
    <citation type="submission" date="2012-09" db="EMBL/GenBank/DDBJ databases">
        <authorList>
            <person name="Martin A.A."/>
        </authorList>
    </citation>
    <scope>NUCLEOTIDE SEQUENCE</scope>
</reference>
<dbReference type="InterPro" id="IPR036249">
    <property type="entry name" value="Thioredoxin-like_sf"/>
</dbReference>
<evidence type="ECO:0000259" key="1">
    <source>
        <dbReference type="PROSITE" id="PS51352"/>
    </source>
</evidence>